<evidence type="ECO:0000313" key="3">
    <source>
        <dbReference type="Proteomes" id="UP001292094"/>
    </source>
</evidence>
<keyword evidence="3" id="KW-1185">Reference proteome</keyword>
<feature type="region of interest" description="Disordered" evidence="1">
    <location>
        <begin position="125"/>
        <end position="146"/>
    </location>
</feature>
<comment type="caution">
    <text evidence="2">The sequence shown here is derived from an EMBL/GenBank/DDBJ whole genome shotgun (WGS) entry which is preliminary data.</text>
</comment>
<organism evidence="2 3">
    <name type="scientific">Petrolisthes manimaculis</name>
    <dbReference type="NCBI Taxonomy" id="1843537"/>
    <lineage>
        <taxon>Eukaryota</taxon>
        <taxon>Metazoa</taxon>
        <taxon>Ecdysozoa</taxon>
        <taxon>Arthropoda</taxon>
        <taxon>Crustacea</taxon>
        <taxon>Multicrustacea</taxon>
        <taxon>Malacostraca</taxon>
        <taxon>Eumalacostraca</taxon>
        <taxon>Eucarida</taxon>
        <taxon>Decapoda</taxon>
        <taxon>Pleocyemata</taxon>
        <taxon>Anomura</taxon>
        <taxon>Galatheoidea</taxon>
        <taxon>Porcellanidae</taxon>
        <taxon>Petrolisthes</taxon>
    </lineage>
</organism>
<evidence type="ECO:0000313" key="2">
    <source>
        <dbReference type="EMBL" id="KAK4306093.1"/>
    </source>
</evidence>
<reference evidence="2" key="1">
    <citation type="submission" date="2023-11" db="EMBL/GenBank/DDBJ databases">
        <title>Genome assemblies of two species of porcelain crab, Petrolisthes cinctipes and Petrolisthes manimaculis (Anomura: Porcellanidae).</title>
        <authorList>
            <person name="Angst P."/>
        </authorList>
    </citation>
    <scope>NUCLEOTIDE SEQUENCE</scope>
    <source>
        <strain evidence="2">PB745_02</strain>
        <tissue evidence="2">Gill</tissue>
    </source>
</reference>
<dbReference type="Proteomes" id="UP001292094">
    <property type="component" value="Unassembled WGS sequence"/>
</dbReference>
<dbReference type="AlphaFoldDB" id="A0AAE1U115"/>
<evidence type="ECO:0000256" key="1">
    <source>
        <dbReference type="SAM" id="MobiDB-lite"/>
    </source>
</evidence>
<dbReference type="EMBL" id="JAWZYT010002181">
    <property type="protein sequence ID" value="KAK4306093.1"/>
    <property type="molecule type" value="Genomic_DNA"/>
</dbReference>
<proteinExistence type="predicted"/>
<gene>
    <name evidence="2" type="ORF">Pmani_022070</name>
</gene>
<feature type="compositionally biased region" description="Pro residues" evidence="1">
    <location>
        <begin position="136"/>
        <end position="146"/>
    </location>
</feature>
<protein>
    <submittedName>
        <fullName evidence="2">Uncharacterized protein</fullName>
    </submittedName>
</protein>
<sequence length="146" mass="15477">MQQSLCSEMAEELRFAMKCHGSRQRPALKRNCSRCTPGTTYVPATTTTTTDLPQANGVSAFFVSPSTCSSLRYYSRPATTLEAVATADTCSLPADLTPPPPPPFPYPAVVPTSAYGISRRPSIPIPLPSSSSLSSLPPPPSPLSCM</sequence>
<name>A0AAE1U115_9EUCA</name>
<accession>A0AAE1U115</accession>